<evidence type="ECO:0000313" key="5">
    <source>
        <dbReference type="Proteomes" id="UP001589810"/>
    </source>
</evidence>
<dbReference type="EMBL" id="JBHLUD010000015">
    <property type="protein sequence ID" value="MFC0548207.1"/>
    <property type="molecule type" value="Genomic_DNA"/>
</dbReference>
<keyword evidence="4" id="KW-0418">Kinase</keyword>
<name>A0ABV6N6X1_9PSEU</name>
<dbReference type="PANTHER" id="PTHR43384:SF6">
    <property type="entry name" value="SEPTUM SITE-DETERMINING PROTEIN MIND HOMOLOG, CHLOROPLASTIC"/>
    <property type="match status" value="1"/>
</dbReference>
<proteinExistence type="predicted"/>
<dbReference type="Proteomes" id="UP001589810">
    <property type="component" value="Unassembled WGS sequence"/>
</dbReference>
<evidence type="ECO:0000256" key="1">
    <source>
        <dbReference type="ARBA" id="ARBA00022741"/>
    </source>
</evidence>
<dbReference type="InterPro" id="IPR027417">
    <property type="entry name" value="P-loop_NTPase"/>
</dbReference>
<dbReference type="PANTHER" id="PTHR43384">
    <property type="entry name" value="SEPTUM SITE-DETERMINING PROTEIN MIND HOMOLOG, CHLOROPLASTIC-RELATED"/>
    <property type="match status" value="1"/>
</dbReference>
<dbReference type="InterPro" id="IPR002586">
    <property type="entry name" value="CobQ/CobB/MinD/ParA_Nub-bd_dom"/>
</dbReference>
<dbReference type="Gene3D" id="3.40.50.300">
    <property type="entry name" value="P-loop containing nucleotide triphosphate hydrolases"/>
    <property type="match status" value="1"/>
</dbReference>
<sequence length="531" mass="58861">MTGTVVTFYSYKGGVGRSSTLANVAVLLARWGHRVLAIDWDLEAPGLHYYFKDAMSQPPAGGVVDLAHDFLAQAPPCSYELQLEVEEGTLALLAAGRFDVDYAERVQSIDWADLYDRGFAAYLEDRRAEWTEAYDFVLIDSRTGISDTAGICTAHLPDRLVVVFTANDQNLQDVVDIAERADRARDGMPFDRPKHMVLPVLSRLDSRVEYERAEAWQRRCADVVAPLFSEWLAATVPGEVMMRHLTLPYVSYWSFGEQLPVLEELTPSADQLSYALETVAAVIAQHFDRTDLLADNRDAYVAEARAPHDEFDLDLLVSSPRSAAADAGALVDKLIRLGLRADRSLSGVPEFLDRSPHLAKHLCLVVDGQVSRWQVNEAEYFLRQTFAPGDGQRRLFLVLTRAGDWDSLPGFLRNLRPLKLGPDVAAELRDLIAASPDAADPDRESLRDAAAALRNLPAYVPYPGRLALIRETIAGMAAALDAGDLALLHDLAVDTEFLSRTRGSSHEVKLPADLRAEIRTVLDRIDRRLTV</sequence>
<keyword evidence="4" id="KW-0808">Transferase</keyword>
<feature type="domain" description="CobQ/CobB/MinD/ParA nucleotide binding" evidence="3">
    <location>
        <begin position="7"/>
        <end position="170"/>
    </location>
</feature>
<dbReference type="Pfam" id="PF01656">
    <property type="entry name" value="CbiA"/>
    <property type="match status" value="1"/>
</dbReference>
<keyword evidence="1" id="KW-0547">Nucleotide-binding</keyword>
<dbReference type="GO" id="GO:0016301">
    <property type="term" value="F:kinase activity"/>
    <property type="evidence" value="ECO:0007669"/>
    <property type="project" value="UniProtKB-KW"/>
</dbReference>
<keyword evidence="5" id="KW-1185">Reference proteome</keyword>
<organism evidence="4 5">
    <name type="scientific">Kutzneria chonburiensis</name>
    <dbReference type="NCBI Taxonomy" id="1483604"/>
    <lineage>
        <taxon>Bacteria</taxon>
        <taxon>Bacillati</taxon>
        <taxon>Actinomycetota</taxon>
        <taxon>Actinomycetes</taxon>
        <taxon>Pseudonocardiales</taxon>
        <taxon>Pseudonocardiaceae</taxon>
        <taxon>Kutzneria</taxon>
    </lineage>
</organism>
<dbReference type="RefSeq" id="WP_273937957.1">
    <property type="nucleotide sequence ID" value="NZ_CP097263.1"/>
</dbReference>
<gene>
    <name evidence="4" type="ORF">ACFFH7_42335</name>
</gene>
<dbReference type="NCBIfam" id="NF047398">
    <property type="entry name" value="AAA_KGGVGR"/>
    <property type="match status" value="1"/>
</dbReference>
<comment type="caution">
    <text evidence="4">The sequence shown here is derived from an EMBL/GenBank/DDBJ whole genome shotgun (WGS) entry which is preliminary data.</text>
</comment>
<evidence type="ECO:0000313" key="4">
    <source>
        <dbReference type="EMBL" id="MFC0548207.1"/>
    </source>
</evidence>
<dbReference type="InterPro" id="IPR050625">
    <property type="entry name" value="ParA/MinD_ATPase"/>
</dbReference>
<dbReference type="SUPFAM" id="SSF52540">
    <property type="entry name" value="P-loop containing nucleoside triphosphate hydrolases"/>
    <property type="match status" value="1"/>
</dbReference>
<evidence type="ECO:0000259" key="3">
    <source>
        <dbReference type="Pfam" id="PF01656"/>
    </source>
</evidence>
<reference evidence="4 5" key="1">
    <citation type="submission" date="2024-09" db="EMBL/GenBank/DDBJ databases">
        <authorList>
            <person name="Sun Q."/>
            <person name="Mori K."/>
        </authorList>
    </citation>
    <scope>NUCLEOTIDE SEQUENCE [LARGE SCALE GENOMIC DNA]</scope>
    <source>
        <strain evidence="4 5">TBRC 1432</strain>
    </source>
</reference>
<protein>
    <submittedName>
        <fullName evidence="4">Tyrosine-protein kinase family protein</fullName>
    </submittedName>
</protein>
<evidence type="ECO:0000256" key="2">
    <source>
        <dbReference type="ARBA" id="ARBA00022840"/>
    </source>
</evidence>
<keyword evidence="2" id="KW-0067">ATP-binding</keyword>
<accession>A0ABV6N6X1</accession>